<accession>A0A846WI88</accession>
<feature type="signal peptide" evidence="2">
    <location>
        <begin position="1"/>
        <end position="21"/>
    </location>
</feature>
<proteinExistence type="predicted"/>
<dbReference type="Proteomes" id="UP000563898">
    <property type="component" value="Unassembled WGS sequence"/>
</dbReference>
<name>A0A846WI88_9ACTN</name>
<evidence type="ECO:0000256" key="1">
    <source>
        <dbReference type="SAM" id="MobiDB-lite"/>
    </source>
</evidence>
<dbReference type="EMBL" id="JAAXPC010000002">
    <property type="protein sequence ID" value="NKY00799.1"/>
    <property type="molecule type" value="Genomic_DNA"/>
</dbReference>
<dbReference type="AlphaFoldDB" id="A0A846WI88"/>
<evidence type="ECO:0008006" key="5">
    <source>
        <dbReference type="Google" id="ProtNLM"/>
    </source>
</evidence>
<dbReference type="InterPro" id="IPR029058">
    <property type="entry name" value="AB_hydrolase_fold"/>
</dbReference>
<evidence type="ECO:0000256" key="2">
    <source>
        <dbReference type="SAM" id="SignalP"/>
    </source>
</evidence>
<feature type="compositionally biased region" description="Polar residues" evidence="1">
    <location>
        <begin position="499"/>
        <end position="530"/>
    </location>
</feature>
<feature type="chain" id="PRO_5038822766" description="PE-PPE domain-containing protein" evidence="2">
    <location>
        <begin position="22"/>
        <end position="530"/>
    </location>
</feature>
<feature type="region of interest" description="Disordered" evidence="1">
    <location>
        <begin position="429"/>
        <end position="530"/>
    </location>
</feature>
<evidence type="ECO:0000313" key="3">
    <source>
        <dbReference type="EMBL" id="NKY00799.1"/>
    </source>
</evidence>
<protein>
    <recommendedName>
        <fullName evidence="5">PE-PPE domain-containing protein</fullName>
    </recommendedName>
</protein>
<keyword evidence="2" id="KW-0732">Signal</keyword>
<dbReference type="SUPFAM" id="SSF53474">
    <property type="entry name" value="alpha/beta-Hydrolases"/>
    <property type="match status" value="1"/>
</dbReference>
<evidence type="ECO:0000313" key="4">
    <source>
        <dbReference type="Proteomes" id="UP000563898"/>
    </source>
</evidence>
<dbReference type="Gene3D" id="3.40.50.1820">
    <property type="entry name" value="alpha/beta hydrolase"/>
    <property type="match status" value="1"/>
</dbReference>
<comment type="caution">
    <text evidence="3">The sequence shown here is derived from an EMBL/GenBank/DDBJ whole genome shotgun (WGS) entry which is preliminary data.</text>
</comment>
<organism evidence="3 4">
    <name type="scientific">Gordonia polyisoprenivorans</name>
    <dbReference type="NCBI Taxonomy" id="84595"/>
    <lineage>
        <taxon>Bacteria</taxon>
        <taxon>Bacillati</taxon>
        <taxon>Actinomycetota</taxon>
        <taxon>Actinomycetes</taxon>
        <taxon>Mycobacteriales</taxon>
        <taxon>Gordoniaceae</taxon>
        <taxon>Gordonia</taxon>
    </lineage>
</organism>
<gene>
    <name evidence="3" type="ORF">HGA05_04360</name>
</gene>
<reference evidence="3 4" key="1">
    <citation type="submission" date="2020-04" db="EMBL/GenBank/DDBJ databases">
        <title>MicrobeNet Type strains.</title>
        <authorList>
            <person name="Nicholson A.C."/>
        </authorList>
    </citation>
    <scope>NUCLEOTIDE SEQUENCE [LARGE SCALE GENOMIC DNA]</scope>
    <source>
        <strain evidence="3 4">ATCC BAA-14</strain>
    </source>
</reference>
<feature type="compositionally biased region" description="Low complexity" evidence="1">
    <location>
        <begin position="429"/>
        <end position="498"/>
    </location>
</feature>
<sequence>MRRSMLTVAVAFATAIMFVQPGFQPGMAHALQIGPIVFPDINPPATIDQAKPTIIETPPWAPHLDNGDVVVLIPGTTDYDGSDQTARTLGIGLFGGVTTDADGKTIVDPHAAPSIDIVSYPAAFGIDPFGFPIYLAGSDTFTHSVEVGSINGVRDAETAHAQKPAGTVVINGYSQSAPIAMNVAYLLHQKNLQGTGDIPDDQLAVIVGADSRFPHTGVENVVPSVLPGMYTNGDRNPADTGDIAVYSYCVRGDATCGVGNPLINPVSTFFYLLPGFYVHAFLTYRINEYSIAKEWKSDSGNTTYIVYDGGNPWGMMLRDLGIPVPKEVDDVLSALVPVPMPGHRSTLADLRIPMPDALRQQLSAYEVPTPRELQELLYARLGLDVPVHDPDTCAATPSACRADYSSVLPAPTASNKSASRASASTSATTSAASTQAASPQAATTSAETTVAQPSTTSAAPTATTAPATTAQSTTAQTTTAPITTAPTTTSVTATTPQTESPQNESPQNELLQTGSSQSNSDDTPTTTSAR</sequence>